<keyword evidence="6 7" id="KW-0472">Membrane</keyword>
<dbReference type="Pfam" id="PF00528">
    <property type="entry name" value="BPD_transp_1"/>
    <property type="match status" value="1"/>
</dbReference>
<protein>
    <submittedName>
        <fullName evidence="9">Unannotated protein</fullName>
    </submittedName>
</protein>
<dbReference type="GO" id="GO:0055085">
    <property type="term" value="P:transmembrane transport"/>
    <property type="evidence" value="ECO:0007669"/>
    <property type="project" value="InterPro"/>
</dbReference>
<evidence type="ECO:0000256" key="3">
    <source>
        <dbReference type="ARBA" id="ARBA00022475"/>
    </source>
</evidence>
<dbReference type="GO" id="GO:0005886">
    <property type="term" value="C:plasma membrane"/>
    <property type="evidence" value="ECO:0007669"/>
    <property type="project" value="UniProtKB-SubCell"/>
</dbReference>
<feature type="transmembrane region" description="Helical" evidence="7">
    <location>
        <begin position="86"/>
        <end position="109"/>
    </location>
</feature>
<dbReference type="InterPro" id="IPR035906">
    <property type="entry name" value="MetI-like_sf"/>
</dbReference>
<dbReference type="PANTHER" id="PTHR43163:SF3">
    <property type="entry name" value="PEPTIDE ABC TRANSPORTER PERMEASE PROTEIN"/>
    <property type="match status" value="1"/>
</dbReference>
<sequence length="300" mass="31680">MLVVASLLVYGSLYLTPGGPLSFLVGNRSASPEVIASITAQYHLDDPFVVRYFAWMGDVLHGDLGRSLVYREAVTDLIASRLLTTFLLVSYATALIIVVGVGAGVVSAIRGGWAGRLVSTGSILFLATPAFVLGVVLILVFANGLGWFPVFGPGEGVIGRLWHLTLPAIALAMASAAYLARITRSAMVGELGREHVETAVSRGISQRSIIRRHVLRNASIPIVTVIGLTIGGLVAASVVVENVFALDGLGSLLVRAILQRDFAVVQAVVLLLVIVFVVVNLIVDLLYTVLDPRISLGGDS</sequence>
<feature type="transmembrane region" description="Helical" evidence="7">
    <location>
        <begin position="121"/>
        <end position="141"/>
    </location>
</feature>
<dbReference type="PANTHER" id="PTHR43163">
    <property type="entry name" value="DIPEPTIDE TRANSPORT SYSTEM PERMEASE PROTEIN DPPB-RELATED"/>
    <property type="match status" value="1"/>
</dbReference>
<keyword evidence="3" id="KW-1003">Cell membrane</keyword>
<gene>
    <name evidence="9" type="ORF">UFOPK3773_01893</name>
</gene>
<dbReference type="Gene3D" id="1.10.3720.10">
    <property type="entry name" value="MetI-like"/>
    <property type="match status" value="1"/>
</dbReference>
<dbReference type="AlphaFoldDB" id="A0A6J7KUC7"/>
<keyword evidence="4 7" id="KW-0812">Transmembrane</keyword>
<evidence type="ECO:0000256" key="6">
    <source>
        <dbReference type="ARBA" id="ARBA00023136"/>
    </source>
</evidence>
<name>A0A6J7KUC7_9ZZZZ</name>
<dbReference type="InterPro" id="IPR000515">
    <property type="entry name" value="MetI-like"/>
</dbReference>
<dbReference type="EMBL" id="CAFBNF010000267">
    <property type="protein sequence ID" value="CAB4959340.1"/>
    <property type="molecule type" value="Genomic_DNA"/>
</dbReference>
<evidence type="ECO:0000256" key="2">
    <source>
        <dbReference type="ARBA" id="ARBA00022448"/>
    </source>
</evidence>
<reference evidence="9" key="1">
    <citation type="submission" date="2020-05" db="EMBL/GenBank/DDBJ databases">
        <authorList>
            <person name="Chiriac C."/>
            <person name="Salcher M."/>
            <person name="Ghai R."/>
            <person name="Kavagutti S V."/>
        </authorList>
    </citation>
    <scope>NUCLEOTIDE SEQUENCE</scope>
</reference>
<dbReference type="PROSITE" id="PS50928">
    <property type="entry name" value="ABC_TM1"/>
    <property type="match status" value="1"/>
</dbReference>
<evidence type="ECO:0000256" key="7">
    <source>
        <dbReference type="SAM" id="Phobius"/>
    </source>
</evidence>
<evidence type="ECO:0000256" key="5">
    <source>
        <dbReference type="ARBA" id="ARBA00022989"/>
    </source>
</evidence>
<feature type="transmembrane region" description="Helical" evidence="7">
    <location>
        <begin position="220"/>
        <end position="244"/>
    </location>
</feature>
<feature type="transmembrane region" description="Helical" evidence="7">
    <location>
        <begin position="264"/>
        <end position="287"/>
    </location>
</feature>
<evidence type="ECO:0000256" key="1">
    <source>
        <dbReference type="ARBA" id="ARBA00004651"/>
    </source>
</evidence>
<keyword evidence="2" id="KW-0813">Transport</keyword>
<dbReference type="SUPFAM" id="SSF161098">
    <property type="entry name" value="MetI-like"/>
    <property type="match status" value="1"/>
</dbReference>
<evidence type="ECO:0000313" key="9">
    <source>
        <dbReference type="EMBL" id="CAB4959340.1"/>
    </source>
</evidence>
<feature type="transmembrane region" description="Helical" evidence="7">
    <location>
        <begin position="161"/>
        <end position="180"/>
    </location>
</feature>
<organism evidence="9">
    <name type="scientific">freshwater metagenome</name>
    <dbReference type="NCBI Taxonomy" id="449393"/>
    <lineage>
        <taxon>unclassified sequences</taxon>
        <taxon>metagenomes</taxon>
        <taxon>ecological metagenomes</taxon>
    </lineage>
</organism>
<evidence type="ECO:0000259" key="8">
    <source>
        <dbReference type="PROSITE" id="PS50928"/>
    </source>
</evidence>
<comment type="subcellular location">
    <subcellularLocation>
        <location evidence="1">Cell membrane</location>
        <topology evidence="1">Multi-pass membrane protein</topology>
    </subcellularLocation>
</comment>
<feature type="domain" description="ABC transmembrane type-1" evidence="8">
    <location>
        <begin position="82"/>
        <end position="283"/>
    </location>
</feature>
<proteinExistence type="predicted"/>
<dbReference type="CDD" id="cd06261">
    <property type="entry name" value="TM_PBP2"/>
    <property type="match status" value="1"/>
</dbReference>
<accession>A0A6J7KUC7</accession>
<evidence type="ECO:0000256" key="4">
    <source>
        <dbReference type="ARBA" id="ARBA00022692"/>
    </source>
</evidence>
<keyword evidence="5 7" id="KW-1133">Transmembrane helix</keyword>